<dbReference type="RefSeq" id="WP_135587788.1">
    <property type="nucleotide sequence ID" value="NZ_RQEP01000012.1"/>
</dbReference>
<dbReference type="Proteomes" id="UP000297453">
    <property type="component" value="Unassembled WGS sequence"/>
</dbReference>
<reference evidence="3" key="1">
    <citation type="journal article" date="2019" name="PLoS Negl. Trop. Dis.">
        <title>Revisiting the worldwide diversity of Leptospira species in the environment.</title>
        <authorList>
            <person name="Vincent A.T."/>
            <person name="Schiettekatte O."/>
            <person name="Bourhy P."/>
            <person name="Veyrier F.J."/>
            <person name="Picardeau M."/>
        </authorList>
    </citation>
    <scope>NUCLEOTIDE SEQUENCE [LARGE SCALE GENOMIC DNA]</scope>
    <source>
        <strain evidence="3">SSS9</strain>
    </source>
</reference>
<gene>
    <name evidence="3" type="ORF">EHO59_10680</name>
</gene>
<dbReference type="AlphaFoldDB" id="A0A4R9G0F9"/>
<feature type="domain" description="RRM" evidence="2">
    <location>
        <begin position="4"/>
        <end position="76"/>
    </location>
</feature>
<dbReference type="SUPFAM" id="SSF54928">
    <property type="entry name" value="RNA-binding domain, RBD"/>
    <property type="match status" value="1"/>
</dbReference>
<dbReference type="PANTHER" id="PTHR48025:SF1">
    <property type="entry name" value="RRM DOMAIN-CONTAINING PROTEIN"/>
    <property type="match status" value="1"/>
</dbReference>
<dbReference type="PANTHER" id="PTHR48025">
    <property type="entry name" value="OS02G0815200 PROTEIN"/>
    <property type="match status" value="1"/>
</dbReference>
<evidence type="ECO:0000256" key="1">
    <source>
        <dbReference type="ARBA" id="ARBA00022884"/>
    </source>
</evidence>
<dbReference type="Gene3D" id="3.30.70.330">
    <property type="match status" value="1"/>
</dbReference>
<evidence type="ECO:0000313" key="3">
    <source>
        <dbReference type="EMBL" id="TGK03977.1"/>
    </source>
</evidence>
<dbReference type="PROSITE" id="PS50102">
    <property type="entry name" value="RRM"/>
    <property type="match status" value="1"/>
</dbReference>
<dbReference type="SMART" id="SM00360">
    <property type="entry name" value="RRM"/>
    <property type="match status" value="1"/>
</dbReference>
<dbReference type="InterPro" id="IPR035979">
    <property type="entry name" value="RBD_domain_sf"/>
</dbReference>
<keyword evidence="1" id="KW-0694">RNA-binding</keyword>
<dbReference type="Pfam" id="PF00076">
    <property type="entry name" value="RRM_1"/>
    <property type="match status" value="1"/>
</dbReference>
<dbReference type="OrthoDB" id="9798855at2"/>
<comment type="caution">
    <text evidence="3">The sequence shown here is derived from an EMBL/GenBank/DDBJ whole genome shotgun (WGS) entry which is preliminary data.</text>
</comment>
<dbReference type="InterPro" id="IPR050502">
    <property type="entry name" value="Euk_RNA-bind_prot"/>
</dbReference>
<dbReference type="EMBL" id="RQEP01000012">
    <property type="protein sequence ID" value="TGK03977.1"/>
    <property type="molecule type" value="Genomic_DNA"/>
</dbReference>
<dbReference type="GO" id="GO:0003729">
    <property type="term" value="F:mRNA binding"/>
    <property type="evidence" value="ECO:0007669"/>
    <property type="project" value="TreeGrafter"/>
</dbReference>
<name>A0A4R9G0F9_9LEPT</name>
<accession>A0A4R9G0F9</accession>
<evidence type="ECO:0000259" key="2">
    <source>
        <dbReference type="PROSITE" id="PS50102"/>
    </source>
</evidence>
<keyword evidence="4" id="KW-1185">Reference proteome</keyword>
<organism evidence="3 4">
    <name type="scientific">Leptospira semungkisensis</name>
    <dbReference type="NCBI Taxonomy" id="2484985"/>
    <lineage>
        <taxon>Bacteria</taxon>
        <taxon>Pseudomonadati</taxon>
        <taxon>Spirochaetota</taxon>
        <taxon>Spirochaetia</taxon>
        <taxon>Leptospirales</taxon>
        <taxon>Leptospiraceae</taxon>
        <taxon>Leptospira</taxon>
    </lineage>
</organism>
<evidence type="ECO:0000313" key="4">
    <source>
        <dbReference type="Proteomes" id="UP000297453"/>
    </source>
</evidence>
<dbReference type="InterPro" id="IPR000504">
    <property type="entry name" value="RRM_dom"/>
</dbReference>
<proteinExistence type="predicted"/>
<sequence length="90" mass="9848">MQNRKLFVGNLNYSVGQNDITELFSNYGEVSYAKIIEGKGFGFVEMANEEQANNAKNSLNGTDFKGRTLNIDIAKPQTFKPRGGGGGGRR</sequence>
<protein>
    <submittedName>
        <fullName evidence="3">RNA-binding protein</fullName>
    </submittedName>
</protein>
<dbReference type="InterPro" id="IPR012677">
    <property type="entry name" value="Nucleotide-bd_a/b_plait_sf"/>
</dbReference>